<proteinExistence type="inferred from homology"/>
<keyword evidence="4" id="KW-0804">Transcription</keyword>
<feature type="region of interest" description="Disordered" evidence="5">
    <location>
        <begin position="239"/>
        <end position="269"/>
    </location>
</feature>
<evidence type="ECO:0000256" key="2">
    <source>
        <dbReference type="ARBA" id="ARBA00008186"/>
    </source>
</evidence>
<comment type="subcellular location">
    <subcellularLocation>
        <location evidence="1 4">Nucleus</location>
    </subcellularLocation>
</comment>
<accession>A0A061HAA0</accession>
<evidence type="ECO:0000256" key="4">
    <source>
        <dbReference type="RuleBase" id="RU364147"/>
    </source>
</evidence>
<protein>
    <recommendedName>
        <fullName evidence="4">Mediator of RNA polymerase II transcription subunit 11</fullName>
    </recommendedName>
    <alternativeName>
        <fullName evidence="4">Mediator complex subunit 11</fullName>
    </alternativeName>
</protein>
<dbReference type="OrthoDB" id="3358442at2759"/>
<dbReference type="HOGENOM" id="CLU_066058_0_0_1"/>
<evidence type="ECO:0000313" key="7">
    <source>
        <dbReference type="Proteomes" id="UP000053664"/>
    </source>
</evidence>
<keyword evidence="4" id="KW-0805">Transcription regulation</keyword>
<keyword evidence="3 4" id="KW-0539">Nucleus</keyword>
<gene>
    <name evidence="4" type="primary">MED11</name>
    <name evidence="6" type="ORF">PFL1_03159</name>
</gene>
<evidence type="ECO:0000256" key="5">
    <source>
        <dbReference type="SAM" id="MobiDB-lite"/>
    </source>
</evidence>
<dbReference type="GeneID" id="19317270"/>
<evidence type="ECO:0000313" key="6">
    <source>
        <dbReference type="EMBL" id="EPQ29404.1"/>
    </source>
</evidence>
<dbReference type="InterPro" id="IPR019404">
    <property type="entry name" value="Mediator_Med11"/>
</dbReference>
<name>A0A061HAA0_9BASI</name>
<dbReference type="AlphaFoldDB" id="A0A061HAA0"/>
<comment type="subunit">
    <text evidence="4">Component of the Mediator complex.</text>
</comment>
<reference evidence="6 7" key="1">
    <citation type="journal article" date="2013" name="Plant Cell">
        <title>The transition from a phytopathogenic smut ancestor to an anamorphic biocontrol agent deciphered by comparative whole-genome analysis.</title>
        <authorList>
            <person name="Lefebvre F."/>
            <person name="Joly D.L."/>
            <person name="Labbe C."/>
            <person name="Teichmann B."/>
            <person name="Linning R."/>
            <person name="Belzile F."/>
            <person name="Bakkeren G."/>
            <person name="Belanger R.R."/>
        </authorList>
    </citation>
    <scope>NUCLEOTIDE SEQUENCE [LARGE SCALE GENOMIC DNA]</scope>
    <source>
        <strain evidence="6 7">PF-1</strain>
    </source>
</reference>
<dbReference type="Pfam" id="PF10280">
    <property type="entry name" value="Med11"/>
    <property type="match status" value="1"/>
</dbReference>
<dbReference type="RefSeq" id="XP_007878866.1">
    <property type="nucleotide sequence ID" value="XM_007880675.1"/>
</dbReference>
<dbReference type="eggNOG" id="ENOG502RCH5">
    <property type="taxonomic scope" value="Eukaryota"/>
</dbReference>
<dbReference type="KEGG" id="pfp:PFL1_03159"/>
<evidence type="ECO:0000256" key="1">
    <source>
        <dbReference type="ARBA" id="ARBA00004123"/>
    </source>
</evidence>
<comment type="similarity">
    <text evidence="2 4">Belongs to the Mediator complex subunit 11 family.</text>
</comment>
<dbReference type="GO" id="GO:0006357">
    <property type="term" value="P:regulation of transcription by RNA polymerase II"/>
    <property type="evidence" value="ECO:0007669"/>
    <property type="project" value="InterPro"/>
</dbReference>
<comment type="function">
    <text evidence="4">Component of the Mediator complex, a coactivator involved in the regulated transcription of nearly all RNA polymerase II-dependent genes. Mediator functions as a bridge to convey information from gene-specific regulatory proteins to the basal RNA polymerase II transcription machinery. Mediator is recruited to promoters by direct interactions with regulatory proteins and serves as a scaffold for the assembly of a functional pre-initiation complex with RNA polymerase II and the general transcription factors.</text>
</comment>
<sequence length="301" mass="32473">MATAAAPTLSSQDPVTLRSLPEDSADSLHVRMQKQRIEDKFNQVQKDRRAAHALRVELEQKRSNTKTDEQIMLLMQTDERLAVLLSQAAESMCALLPPGSETLGEPSTSSSALPAHGAKAFEIRAQNWFTILNEVQFTMRSAMRHLREAQLAPLSLPVGSEARATGLAGSAGQGHSLSLMDAFVDMSGSDGATFRLPPAPSHDVRRAMLPALEKSLSIHALREKDRNWKNLSQSLEEVEKSLGSTVSEPTAAPAADSSPSRSASPAKAMFDEPAMVEALRRGAKTDKLLLQALLNANGLTS</sequence>
<keyword evidence="4" id="KW-0010">Activator</keyword>
<evidence type="ECO:0000256" key="3">
    <source>
        <dbReference type="ARBA" id="ARBA00023242"/>
    </source>
</evidence>
<dbReference type="GO" id="GO:0003712">
    <property type="term" value="F:transcription coregulator activity"/>
    <property type="evidence" value="ECO:0007669"/>
    <property type="project" value="InterPro"/>
</dbReference>
<feature type="compositionally biased region" description="Low complexity" evidence="5">
    <location>
        <begin position="247"/>
        <end position="268"/>
    </location>
</feature>
<organism evidence="6 7">
    <name type="scientific">Pseudozyma flocculosa PF-1</name>
    <dbReference type="NCBI Taxonomy" id="1277687"/>
    <lineage>
        <taxon>Eukaryota</taxon>
        <taxon>Fungi</taxon>
        <taxon>Dikarya</taxon>
        <taxon>Basidiomycota</taxon>
        <taxon>Ustilaginomycotina</taxon>
        <taxon>Ustilaginomycetes</taxon>
        <taxon>Ustilaginales</taxon>
        <taxon>Ustilaginaceae</taxon>
        <taxon>Pseudozyma</taxon>
    </lineage>
</organism>
<dbReference type="Proteomes" id="UP000053664">
    <property type="component" value="Unassembled WGS sequence"/>
</dbReference>
<dbReference type="GO" id="GO:0016592">
    <property type="term" value="C:mediator complex"/>
    <property type="evidence" value="ECO:0007669"/>
    <property type="project" value="InterPro"/>
</dbReference>
<dbReference type="EMBL" id="KE361631">
    <property type="protein sequence ID" value="EPQ29404.1"/>
    <property type="molecule type" value="Genomic_DNA"/>
</dbReference>